<dbReference type="AlphaFoldDB" id="A0A427APQ5"/>
<gene>
    <name evidence="1" type="ORF">B296_00014506</name>
</gene>
<protein>
    <submittedName>
        <fullName evidence="1">Uncharacterized protein</fullName>
    </submittedName>
</protein>
<reference evidence="1 2" key="1">
    <citation type="journal article" date="2014" name="Agronomy (Basel)">
        <title>A Draft Genome Sequence for Ensete ventricosum, the Drought-Tolerant Tree Against Hunger.</title>
        <authorList>
            <person name="Harrison J."/>
            <person name="Moore K.A."/>
            <person name="Paszkiewicz K."/>
            <person name="Jones T."/>
            <person name="Grant M."/>
            <person name="Ambacheew D."/>
            <person name="Muzemil S."/>
            <person name="Studholme D.J."/>
        </authorList>
    </citation>
    <scope>NUCLEOTIDE SEQUENCE [LARGE SCALE GENOMIC DNA]</scope>
</reference>
<dbReference type="EMBL" id="AMZH03001736">
    <property type="protein sequence ID" value="RRT78204.1"/>
    <property type="molecule type" value="Genomic_DNA"/>
</dbReference>
<accession>A0A427APQ5</accession>
<name>A0A427APQ5_ENSVE</name>
<organism evidence="1 2">
    <name type="scientific">Ensete ventricosum</name>
    <name type="common">Abyssinian banana</name>
    <name type="synonym">Musa ensete</name>
    <dbReference type="NCBI Taxonomy" id="4639"/>
    <lineage>
        <taxon>Eukaryota</taxon>
        <taxon>Viridiplantae</taxon>
        <taxon>Streptophyta</taxon>
        <taxon>Embryophyta</taxon>
        <taxon>Tracheophyta</taxon>
        <taxon>Spermatophyta</taxon>
        <taxon>Magnoliopsida</taxon>
        <taxon>Liliopsida</taxon>
        <taxon>Zingiberales</taxon>
        <taxon>Musaceae</taxon>
        <taxon>Ensete</taxon>
    </lineage>
</organism>
<dbReference type="Proteomes" id="UP000287651">
    <property type="component" value="Unassembled WGS sequence"/>
</dbReference>
<evidence type="ECO:0000313" key="2">
    <source>
        <dbReference type="Proteomes" id="UP000287651"/>
    </source>
</evidence>
<proteinExistence type="predicted"/>
<sequence length="99" mass="12106">MKFQLDALETRIENWLRETLNDFKRSLLESFNKFQHKENSSSMLKPIRKGHQERDTNYPHMKLDFPRWKDNDLTSWISRVKLFHFHITLKEFKVKIASI</sequence>
<evidence type="ECO:0000313" key="1">
    <source>
        <dbReference type="EMBL" id="RRT78204.1"/>
    </source>
</evidence>
<comment type="caution">
    <text evidence="1">The sequence shown here is derived from an EMBL/GenBank/DDBJ whole genome shotgun (WGS) entry which is preliminary data.</text>
</comment>